<dbReference type="GO" id="GO:0016791">
    <property type="term" value="F:phosphatase activity"/>
    <property type="evidence" value="ECO:0007669"/>
    <property type="project" value="TreeGrafter"/>
</dbReference>
<reference evidence="4 5" key="1">
    <citation type="submission" date="2015-09" db="EMBL/GenBank/DDBJ databases">
        <title>Draft genome sequence of Kouleothrix aurantiaca JCM 19913.</title>
        <authorList>
            <person name="Hemp J."/>
        </authorList>
    </citation>
    <scope>NUCLEOTIDE SEQUENCE [LARGE SCALE GENOMIC DNA]</scope>
    <source>
        <strain evidence="4 5">COM-B</strain>
    </source>
</reference>
<dbReference type="EMBL" id="LJCR01001898">
    <property type="protein sequence ID" value="KPV49547.1"/>
    <property type="molecule type" value="Genomic_DNA"/>
</dbReference>
<dbReference type="Gene3D" id="3.30.450.40">
    <property type="match status" value="1"/>
</dbReference>
<dbReference type="Proteomes" id="UP000050509">
    <property type="component" value="Unassembled WGS sequence"/>
</dbReference>
<organism evidence="4 5">
    <name type="scientific">Kouleothrix aurantiaca</name>
    <dbReference type="NCBI Taxonomy" id="186479"/>
    <lineage>
        <taxon>Bacteria</taxon>
        <taxon>Bacillati</taxon>
        <taxon>Chloroflexota</taxon>
        <taxon>Chloroflexia</taxon>
        <taxon>Chloroflexales</taxon>
        <taxon>Roseiflexineae</taxon>
        <taxon>Roseiflexaceae</taxon>
        <taxon>Kouleothrix</taxon>
    </lineage>
</organism>
<evidence type="ECO:0000256" key="2">
    <source>
        <dbReference type="SAM" id="Phobius"/>
    </source>
</evidence>
<feature type="transmembrane region" description="Helical" evidence="2">
    <location>
        <begin position="29"/>
        <end position="45"/>
    </location>
</feature>
<protein>
    <recommendedName>
        <fullName evidence="3">GAF domain-containing protein</fullName>
    </recommendedName>
</protein>
<feature type="transmembrane region" description="Helical" evidence="2">
    <location>
        <begin position="129"/>
        <end position="147"/>
    </location>
</feature>
<name>A0A0P9DI20_9CHLR</name>
<dbReference type="PANTHER" id="PTHR43156:SF2">
    <property type="entry name" value="STAGE II SPORULATION PROTEIN E"/>
    <property type="match status" value="1"/>
</dbReference>
<keyword evidence="2" id="KW-0812">Transmembrane</keyword>
<dbReference type="PANTHER" id="PTHR43156">
    <property type="entry name" value="STAGE II SPORULATION PROTEIN E-RELATED"/>
    <property type="match status" value="1"/>
</dbReference>
<keyword evidence="5" id="KW-1185">Reference proteome</keyword>
<evidence type="ECO:0000313" key="5">
    <source>
        <dbReference type="Proteomes" id="UP000050509"/>
    </source>
</evidence>
<dbReference type="SUPFAM" id="SSF55781">
    <property type="entry name" value="GAF domain-like"/>
    <property type="match status" value="1"/>
</dbReference>
<keyword evidence="2" id="KW-0472">Membrane</keyword>
<feature type="non-terminal residue" evidence="4">
    <location>
        <position position="421"/>
    </location>
</feature>
<feature type="transmembrane region" description="Helical" evidence="2">
    <location>
        <begin position="57"/>
        <end position="75"/>
    </location>
</feature>
<gene>
    <name evidence="4" type="ORF">SE17_31985</name>
</gene>
<dbReference type="InterPro" id="IPR029016">
    <property type="entry name" value="GAF-like_dom_sf"/>
</dbReference>
<dbReference type="InterPro" id="IPR003018">
    <property type="entry name" value="GAF"/>
</dbReference>
<keyword evidence="2" id="KW-1133">Transmembrane helix</keyword>
<dbReference type="Pfam" id="PF01590">
    <property type="entry name" value="GAF"/>
    <property type="match status" value="1"/>
</dbReference>
<feature type="domain" description="GAF" evidence="3">
    <location>
        <begin position="214"/>
        <end position="375"/>
    </location>
</feature>
<evidence type="ECO:0000256" key="1">
    <source>
        <dbReference type="ARBA" id="ARBA00022801"/>
    </source>
</evidence>
<dbReference type="SMART" id="SM00065">
    <property type="entry name" value="GAF"/>
    <property type="match status" value="1"/>
</dbReference>
<dbReference type="AlphaFoldDB" id="A0A0P9DI20"/>
<feature type="transmembrane region" description="Helical" evidence="2">
    <location>
        <begin position="153"/>
        <end position="174"/>
    </location>
</feature>
<evidence type="ECO:0000313" key="4">
    <source>
        <dbReference type="EMBL" id="KPV49547.1"/>
    </source>
</evidence>
<proteinExistence type="predicted"/>
<comment type="caution">
    <text evidence="4">The sequence shown here is derived from an EMBL/GenBank/DDBJ whole genome shotgun (WGS) entry which is preliminary data.</text>
</comment>
<accession>A0A0P9DI20</accession>
<sequence>MVALLGLLTLVRNFPLPGTVFVSGLPSPTTALNTIFVGLALLLMATQLRTAVGFAQWLAIMSFLLAIQALIGSMLDADVLNTVIGAANMGPITILLFVLVSAGALLVEPAGTFIMAWRRTTAGALFRRLTIGVAALLVIGPVVWLLILRTTLFGPGIVLVLFVATTLSLLGWLAEWLDRAERGRALAEQAQRANAARLATLASASQTFAAAENDYQGLLNHITRTIAAELGDGCSILQISADGQRLEPSTRYDRDPALQSLLPTLGGGVALDADSANPSVQVFRSGRALLVPVIDIAQIQATLPPSYNAIFERIRPRSLIVVPLRVRGSTVGVLNVYRYTPEAPSFDEGDMLLAQELAARAALAIENAQLFSNEQQQRQLAELIAARLERLHAVSAALSGARSVAEVASVIMTQGVDALGA</sequence>
<evidence type="ECO:0000259" key="3">
    <source>
        <dbReference type="SMART" id="SM00065"/>
    </source>
</evidence>
<dbReference type="InterPro" id="IPR052016">
    <property type="entry name" value="Bact_Sigma-Reg"/>
</dbReference>
<keyword evidence="1" id="KW-0378">Hydrolase</keyword>